<evidence type="ECO:0000313" key="2">
    <source>
        <dbReference type="Proteomes" id="UP001056429"/>
    </source>
</evidence>
<proteinExistence type="predicted"/>
<comment type="caution">
    <text evidence="1">The sequence shown here is derived from an EMBL/GenBank/DDBJ whole genome shotgun (WGS) entry which is preliminary data.</text>
</comment>
<gene>
    <name evidence="1" type="ORF">KDK92_16240</name>
</gene>
<name>A0A9J6P669_9CLOT</name>
<reference evidence="1" key="1">
    <citation type="journal article" date="2021" name="mSystems">
        <title>Bacteria and Archaea Synergistically Convert Glycine Betaine to Biogenic Methane in the Formosa Cold Seep of the South China Sea.</title>
        <authorList>
            <person name="Li L."/>
            <person name="Zhang W."/>
            <person name="Zhang S."/>
            <person name="Song L."/>
            <person name="Sun Q."/>
            <person name="Zhang H."/>
            <person name="Xiang H."/>
            <person name="Dong X."/>
        </authorList>
    </citation>
    <scope>NUCLEOTIDE SEQUENCE</scope>
    <source>
        <strain evidence="1">ZWT</strain>
    </source>
</reference>
<dbReference type="RefSeq" id="WP_250860391.1">
    <property type="nucleotide sequence ID" value="NZ_JAGSOJ010000003.1"/>
</dbReference>
<dbReference type="Proteomes" id="UP001056429">
    <property type="component" value="Unassembled WGS sequence"/>
</dbReference>
<keyword evidence="2" id="KW-1185">Reference proteome</keyword>
<sequence length="113" mass="13174">MNLEKVKKLINELVSFSVNLKASEINIKLDEIDNYVKIELTSNVSNLDKSVIDNLKNKLNTSRMVELEELYWALLGENSQSDELFLLGTMIDHCEINYMENKELKIVLYRFTD</sequence>
<protein>
    <submittedName>
        <fullName evidence="1">Uncharacterized protein</fullName>
    </submittedName>
</protein>
<organism evidence="1 2">
    <name type="scientific">Oceanirhabdus seepicola</name>
    <dbReference type="NCBI Taxonomy" id="2828781"/>
    <lineage>
        <taxon>Bacteria</taxon>
        <taxon>Bacillati</taxon>
        <taxon>Bacillota</taxon>
        <taxon>Clostridia</taxon>
        <taxon>Eubacteriales</taxon>
        <taxon>Clostridiaceae</taxon>
        <taxon>Oceanirhabdus</taxon>
    </lineage>
</organism>
<accession>A0A9J6P669</accession>
<dbReference type="EMBL" id="JAGSOJ010000003">
    <property type="protein sequence ID" value="MCM1991285.1"/>
    <property type="molecule type" value="Genomic_DNA"/>
</dbReference>
<evidence type="ECO:0000313" key="1">
    <source>
        <dbReference type="EMBL" id="MCM1991285.1"/>
    </source>
</evidence>
<reference evidence="1" key="2">
    <citation type="submission" date="2021-04" db="EMBL/GenBank/DDBJ databases">
        <authorList>
            <person name="Dong X."/>
        </authorList>
    </citation>
    <scope>NUCLEOTIDE SEQUENCE</scope>
    <source>
        <strain evidence="1">ZWT</strain>
    </source>
</reference>
<dbReference type="AlphaFoldDB" id="A0A9J6P669"/>